<reference evidence="2 3" key="1">
    <citation type="submission" date="2020-08" db="EMBL/GenBank/DDBJ databases">
        <title>Genome sequence of Sphingomonas lutea KCTC 23642T.</title>
        <authorList>
            <person name="Hyun D.-W."/>
            <person name="Bae J.-W."/>
        </authorList>
    </citation>
    <scope>NUCLEOTIDE SEQUENCE [LARGE SCALE GENOMIC DNA]</scope>
    <source>
        <strain evidence="2 3">KCTC 23642</strain>
    </source>
</reference>
<dbReference type="PANTHER" id="PTHR12526:SF638">
    <property type="entry name" value="SPORE COAT PROTEIN SA"/>
    <property type="match status" value="1"/>
</dbReference>
<dbReference type="KEGG" id="slut:H9L13_06525"/>
<evidence type="ECO:0000259" key="1">
    <source>
        <dbReference type="Pfam" id="PF13579"/>
    </source>
</evidence>
<organism evidence="2 3">
    <name type="scientific">Sphingomonas lutea</name>
    <dbReference type="NCBI Taxonomy" id="1045317"/>
    <lineage>
        <taxon>Bacteria</taxon>
        <taxon>Pseudomonadati</taxon>
        <taxon>Pseudomonadota</taxon>
        <taxon>Alphaproteobacteria</taxon>
        <taxon>Sphingomonadales</taxon>
        <taxon>Sphingomonadaceae</taxon>
        <taxon>Sphingomonas</taxon>
    </lineage>
</organism>
<accession>A0A7G9SEW3</accession>
<dbReference type="Proteomes" id="UP000515971">
    <property type="component" value="Chromosome"/>
</dbReference>
<dbReference type="SUPFAM" id="SSF53756">
    <property type="entry name" value="UDP-Glycosyltransferase/glycogen phosphorylase"/>
    <property type="match status" value="1"/>
</dbReference>
<dbReference type="Pfam" id="PF13692">
    <property type="entry name" value="Glyco_trans_1_4"/>
    <property type="match status" value="1"/>
</dbReference>
<dbReference type="GO" id="GO:0016757">
    <property type="term" value="F:glycosyltransferase activity"/>
    <property type="evidence" value="ECO:0007669"/>
    <property type="project" value="UniProtKB-ARBA"/>
</dbReference>
<gene>
    <name evidence="2" type="ORF">H9L13_06525</name>
</gene>
<proteinExistence type="predicted"/>
<dbReference type="EMBL" id="CP060718">
    <property type="protein sequence ID" value="QNN66388.1"/>
    <property type="molecule type" value="Genomic_DNA"/>
</dbReference>
<keyword evidence="2" id="KW-0808">Transferase</keyword>
<name>A0A7G9SEW3_9SPHN</name>
<sequence length="366" mass="40301">MLVTGSFRPMRCGVGDYTRRLAGALAARGDLEVAVLTSKSGEGEPPIGVQRFAIVDHWSLGAAKTVWRLLRSWRPAVVHLQYPTQGYGSGRLPHFLPLLAWASGARVVRTLHEVTTWDRLASVKQVVTFALQALAPGTLIVVRPSYRSMLHPLLAWMTRPRRYVFVPSAASLPRSSLHGDSWERVRSSYLGGKQRLIVFFGFLYPPKGADLLFEIADPATDRLIFAGATGSNDGYVRKIRELAASERWRGRAEVAGYLPDEDAADLLTVADAAVLPFRDGGGPWNTSILAAIEQETPVITTALDGPREDSERGIYFARPGNIEEMKKALDRLASPSARRPPVIARSDPWSEVAARHVAIYRGGRRK</sequence>
<keyword evidence="3" id="KW-1185">Reference proteome</keyword>
<dbReference type="Gene3D" id="3.40.50.2000">
    <property type="entry name" value="Glycogen Phosphorylase B"/>
    <property type="match status" value="2"/>
</dbReference>
<protein>
    <submittedName>
        <fullName evidence="2">Glycosyltransferase family 4 protein</fullName>
    </submittedName>
</protein>
<dbReference type="Pfam" id="PF13579">
    <property type="entry name" value="Glyco_trans_4_4"/>
    <property type="match status" value="1"/>
</dbReference>
<feature type="domain" description="Glycosyltransferase subfamily 4-like N-terminal" evidence="1">
    <location>
        <begin position="13"/>
        <end position="140"/>
    </location>
</feature>
<evidence type="ECO:0000313" key="3">
    <source>
        <dbReference type="Proteomes" id="UP000515971"/>
    </source>
</evidence>
<dbReference type="AlphaFoldDB" id="A0A7G9SEW3"/>
<dbReference type="PANTHER" id="PTHR12526">
    <property type="entry name" value="GLYCOSYLTRANSFERASE"/>
    <property type="match status" value="1"/>
</dbReference>
<dbReference type="InterPro" id="IPR028098">
    <property type="entry name" value="Glyco_trans_4-like_N"/>
</dbReference>
<evidence type="ECO:0000313" key="2">
    <source>
        <dbReference type="EMBL" id="QNN66388.1"/>
    </source>
</evidence>
<dbReference type="CDD" id="cd03801">
    <property type="entry name" value="GT4_PimA-like"/>
    <property type="match status" value="1"/>
</dbReference>